<dbReference type="EMBL" id="AP018827">
    <property type="protein sequence ID" value="BBF80309.1"/>
    <property type="molecule type" value="Genomic_DNA"/>
</dbReference>
<keyword evidence="3 7" id="KW-0067">ATP-binding</keyword>
<dbReference type="SUPFAM" id="SSF50331">
    <property type="entry name" value="MOP-like"/>
    <property type="match status" value="1"/>
</dbReference>
<dbReference type="Gene3D" id="3.40.50.300">
    <property type="entry name" value="P-loop containing nucleotide triphosphate hydrolases"/>
    <property type="match status" value="1"/>
</dbReference>
<reference evidence="8" key="1">
    <citation type="journal article" date="2017" name="Biotechnol. Biofuels">
        <title>Evaluation of environmental bacterial communities as a factor affecting the growth of duckweed Lemna minor.</title>
        <authorList>
            <person name="Ishizawa H."/>
            <person name="Kuroda M."/>
            <person name="Morikawa M."/>
            <person name="Ike M."/>
        </authorList>
    </citation>
    <scope>NUCLEOTIDE SEQUENCE [LARGE SCALE GENOMIC DNA]</scope>
    <source>
        <strain evidence="8">M6</strain>
    </source>
</reference>
<proteinExistence type="predicted"/>
<evidence type="ECO:0000313" key="8">
    <source>
        <dbReference type="Proteomes" id="UP000278756"/>
    </source>
</evidence>
<dbReference type="InterPro" id="IPR017871">
    <property type="entry name" value="ABC_transporter-like_CS"/>
</dbReference>
<dbReference type="SUPFAM" id="SSF52540">
    <property type="entry name" value="P-loop containing nucleoside triphosphate hydrolases"/>
    <property type="match status" value="1"/>
</dbReference>
<dbReference type="Pfam" id="PF00005">
    <property type="entry name" value="ABC_tran"/>
    <property type="match status" value="1"/>
</dbReference>
<dbReference type="PROSITE" id="PS50893">
    <property type="entry name" value="ABC_TRANSPORTER_2"/>
    <property type="match status" value="1"/>
</dbReference>
<dbReference type="OrthoDB" id="9802264at2"/>
<dbReference type="Proteomes" id="UP000278756">
    <property type="component" value="Chromosome 1"/>
</dbReference>
<dbReference type="InterPro" id="IPR027417">
    <property type="entry name" value="P-loop_NTPase"/>
</dbReference>
<dbReference type="InterPro" id="IPR003593">
    <property type="entry name" value="AAA+_ATPase"/>
</dbReference>
<dbReference type="PANTHER" id="PTHR42781:SF4">
    <property type="entry name" value="SPERMIDINE_PUTRESCINE IMPORT ATP-BINDING PROTEIN POTA"/>
    <property type="match status" value="1"/>
</dbReference>
<keyword evidence="2" id="KW-0547">Nucleotide-binding</keyword>
<keyword evidence="1" id="KW-0813">Transport</keyword>
<evidence type="ECO:0000256" key="3">
    <source>
        <dbReference type="ARBA" id="ARBA00022840"/>
    </source>
</evidence>
<sequence>MSLVVKNITKRFSDFAALNDVSFEAQPGEFLALLGPSGSGKTTLLRLLAGLDRPDTGRIDFDGLDYLTLSARDRRVGMVFQSYALFRHMTVAQNIAFGLNVRPSKDRPSKAEIQATVQRLLKLIQLEDLGKRYPSQLSGGQRQRVALARALAINPRILLLDEPFGALDALVRKDLRRWLRRIHDETGVTTLFVTHDQEEALDLADRVVVLKDGQIEQIGKPLELYRHPQSAFVFDFLGTSNQVPASLSDGVADFGGFSAPVVSPKALSGAQTVRFRPFDTHLHREGPGFEAKVLSLLPAGANLRLELQSPTGQVFETQHAHDSEASDLRLNDTVYLRPSKVYAF</sequence>
<evidence type="ECO:0000256" key="5">
    <source>
        <dbReference type="ARBA" id="ARBA00023032"/>
    </source>
</evidence>
<dbReference type="GO" id="GO:0015697">
    <property type="term" value="P:quaternary ammonium group transport"/>
    <property type="evidence" value="ECO:0007669"/>
    <property type="project" value="UniProtKB-ARBA"/>
</dbReference>
<keyword evidence="7" id="KW-0378">Hydrolase</keyword>
<protein>
    <submittedName>
        <fullName evidence="7">Sulfate and thiosulfate import ATP-binding protein CysA</fullName>
        <ecNumber evidence="7">3.6.3.25</ecNumber>
    </submittedName>
</protein>
<dbReference type="RefSeq" id="WP_126420548.1">
    <property type="nucleotide sequence ID" value="NZ_AP018827.1"/>
</dbReference>
<dbReference type="InterPro" id="IPR008995">
    <property type="entry name" value="Mo/tungstate-bd_C_term_dom"/>
</dbReference>
<dbReference type="PROSITE" id="PS00211">
    <property type="entry name" value="ABC_TRANSPORTER_1"/>
    <property type="match status" value="1"/>
</dbReference>
<evidence type="ECO:0000313" key="7">
    <source>
        <dbReference type="EMBL" id="BBF80309.1"/>
    </source>
</evidence>
<gene>
    <name evidence="7" type="ORF">EM6_0888</name>
</gene>
<dbReference type="EC" id="3.6.3.25" evidence="7"/>
<reference evidence="8" key="2">
    <citation type="journal article" date="2017" name="Plant Physiol. Biochem.">
        <title>Differential oxidative and antioxidative response of duckweed Lemna minor toward plant growth promoting/inhibiting bacteria.</title>
        <authorList>
            <person name="Ishizawa H."/>
            <person name="Kuroda M."/>
            <person name="Morikawa M."/>
            <person name="Ike M."/>
        </authorList>
    </citation>
    <scope>NUCLEOTIDE SEQUENCE [LARGE SCALE GENOMIC DNA]</scope>
    <source>
        <strain evidence="8">M6</strain>
    </source>
</reference>
<evidence type="ECO:0000256" key="4">
    <source>
        <dbReference type="ARBA" id="ARBA00022967"/>
    </source>
</evidence>
<evidence type="ECO:0000256" key="1">
    <source>
        <dbReference type="ARBA" id="ARBA00022448"/>
    </source>
</evidence>
<dbReference type="NCBIfam" id="TIGR00968">
    <property type="entry name" value="3a0106s01"/>
    <property type="match status" value="1"/>
</dbReference>
<dbReference type="GO" id="GO:0016887">
    <property type="term" value="F:ATP hydrolysis activity"/>
    <property type="evidence" value="ECO:0007669"/>
    <property type="project" value="InterPro"/>
</dbReference>
<organism evidence="7 8">
    <name type="scientific">Asticcacaulis excentricus</name>
    <dbReference type="NCBI Taxonomy" id="78587"/>
    <lineage>
        <taxon>Bacteria</taxon>
        <taxon>Pseudomonadati</taxon>
        <taxon>Pseudomonadota</taxon>
        <taxon>Alphaproteobacteria</taxon>
        <taxon>Caulobacterales</taxon>
        <taxon>Caulobacteraceae</taxon>
        <taxon>Asticcacaulis</taxon>
    </lineage>
</organism>
<keyword evidence="4" id="KW-1278">Translocase</keyword>
<dbReference type="GO" id="GO:0005524">
    <property type="term" value="F:ATP binding"/>
    <property type="evidence" value="ECO:0007669"/>
    <property type="project" value="UniProtKB-KW"/>
</dbReference>
<dbReference type="SMART" id="SM00382">
    <property type="entry name" value="AAA"/>
    <property type="match status" value="1"/>
</dbReference>
<evidence type="ECO:0000259" key="6">
    <source>
        <dbReference type="PROSITE" id="PS50893"/>
    </source>
</evidence>
<accession>A0A3G9G7P9</accession>
<dbReference type="PANTHER" id="PTHR42781">
    <property type="entry name" value="SPERMIDINE/PUTRESCINE IMPORT ATP-BINDING PROTEIN POTA"/>
    <property type="match status" value="1"/>
</dbReference>
<evidence type="ECO:0000256" key="2">
    <source>
        <dbReference type="ARBA" id="ARBA00022741"/>
    </source>
</evidence>
<dbReference type="AlphaFoldDB" id="A0A3G9G7P9"/>
<dbReference type="InterPro" id="IPR003439">
    <property type="entry name" value="ABC_transporter-like_ATP-bd"/>
</dbReference>
<dbReference type="GO" id="GO:0015419">
    <property type="term" value="F:ABC-type sulfate transporter activity"/>
    <property type="evidence" value="ECO:0007669"/>
    <property type="project" value="InterPro"/>
</dbReference>
<dbReference type="GO" id="GO:0043190">
    <property type="term" value="C:ATP-binding cassette (ABC) transporter complex"/>
    <property type="evidence" value="ECO:0007669"/>
    <property type="project" value="InterPro"/>
</dbReference>
<dbReference type="InterPro" id="IPR005666">
    <property type="entry name" value="Sulph_transpt1"/>
</dbReference>
<keyword evidence="5" id="KW-0764">Sulfate transport</keyword>
<name>A0A3G9G7P9_9CAUL</name>
<feature type="domain" description="ABC transporter" evidence="6">
    <location>
        <begin position="3"/>
        <end position="237"/>
    </location>
</feature>
<dbReference type="FunFam" id="3.40.50.300:FF:000425">
    <property type="entry name" value="Probable ABC transporter, ATP-binding subunit"/>
    <property type="match status" value="1"/>
</dbReference>
<dbReference type="InterPro" id="IPR050093">
    <property type="entry name" value="ABC_SmlMolc_Importer"/>
</dbReference>